<comment type="caution">
    <text evidence="2">The sequence shown here is derived from an EMBL/GenBank/DDBJ whole genome shotgun (WGS) entry which is preliminary data.</text>
</comment>
<keyword evidence="3" id="KW-1185">Reference proteome</keyword>
<organism evidence="2 3">
    <name type="scientific">Actinocatenispora rupis</name>
    <dbReference type="NCBI Taxonomy" id="519421"/>
    <lineage>
        <taxon>Bacteria</taxon>
        <taxon>Bacillati</taxon>
        <taxon>Actinomycetota</taxon>
        <taxon>Actinomycetes</taxon>
        <taxon>Micromonosporales</taxon>
        <taxon>Micromonosporaceae</taxon>
        <taxon>Actinocatenispora</taxon>
    </lineage>
</organism>
<reference evidence="2" key="1">
    <citation type="submission" date="2021-01" db="EMBL/GenBank/DDBJ databases">
        <title>Whole genome shotgun sequence of Actinocatenispora rupis NBRC 107355.</title>
        <authorList>
            <person name="Komaki H."/>
            <person name="Tamura T."/>
        </authorList>
    </citation>
    <scope>NUCLEOTIDE SEQUENCE</scope>
    <source>
        <strain evidence="2">NBRC 107355</strain>
    </source>
</reference>
<dbReference type="Proteomes" id="UP000612808">
    <property type="component" value="Unassembled WGS sequence"/>
</dbReference>
<gene>
    <name evidence="2" type="ORF">Aru02nite_72060</name>
</gene>
<dbReference type="EMBL" id="BOMB01000056">
    <property type="protein sequence ID" value="GID16317.1"/>
    <property type="molecule type" value="Genomic_DNA"/>
</dbReference>
<feature type="compositionally biased region" description="Low complexity" evidence="1">
    <location>
        <begin position="23"/>
        <end position="37"/>
    </location>
</feature>
<evidence type="ECO:0000313" key="3">
    <source>
        <dbReference type="Proteomes" id="UP000612808"/>
    </source>
</evidence>
<evidence type="ECO:0000256" key="1">
    <source>
        <dbReference type="SAM" id="MobiDB-lite"/>
    </source>
</evidence>
<name>A0A8J3JH62_9ACTN</name>
<dbReference type="AlphaFoldDB" id="A0A8J3JH62"/>
<evidence type="ECO:0000313" key="2">
    <source>
        <dbReference type="EMBL" id="GID16317.1"/>
    </source>
</evidence>
<accession>A0A8J3JH62</accession>
<feature type="region of interest" description="Disordered" evidence="1">
    <location>
        <begin position="1"/>
        <end position="37"/>
    </location>
</feature>
<proteinExistence type="predicted"/>
<protein>
    <submittedName>
        <fullName evidence="2">Uncharacterized protein</fullName>
    </submittedName>
</protein>
<sequence length="67" mass="6590">MHATPGTCAVARHPSTTYRPSVARAGAGTRTAAPGGNRAATRAVQAISAAPASAGLNTSPPIRTLVP</sequence>